<reference evidence="1 2" key="1">
    <citation type="submission" date="2024-01" db="EMBL/GenBank/DDBJ databases">
        <title>Genome assemblies of Stephania.</title>
        <authorList>
            <person name="Yang L."/>
        </authorList>
    </citation>
    <scope>NUCLEOTIDE SEQUENCE [LARGE SCALE GENOMIC DNA]</scope>
    <source>
        <strain evidence="1">YNDBR</strain>
        <tissue evidence="1">Leaf</tissue>
    </source>
</reference>
<accession>A0AAP0HQP4</accession>
<gene>
    <name evidence="1" type="ORF">Syun_027957</name>
</gene>
<evidence type="ECO:0000313" key="2">
    <source>
        <dbReference type="Proteomes" id="UP001420932"/>
    </source>
</evidence>
<comment type="caution">
    <text evidence="1">The sequence shown here is derived from an EMBL/GenBank/DDBJ whole genome shotgun (WGS) entry which is preliminary data.</text>
</comment>
<protein>
    <submittedName>
        <fullName evidence="1">Uncharacterized protein</fullName>
    </submittedName>
</protein>
<keyword evidence="2" id="KW-1185">Reference proteome</keyword>
<dbReference type="Proteomes" id="UP001420932">
    <property type="component" value="Unassembled WGS sequence"/>
</dbReference>
<proteinExistence type="predicted"/>
<organism evidence="1 2">
    <name type="scientific">Stephania yunnanensis</name>
    <dbReference type="NCBI Taxonomy" id="152371"/>
    <lineage>
        <taxon>Eukaryota</taxon>
        <taxon>Viridiplantae</taxon>
        <taxon>Streptophyta</taxon>
        <taxon>Embryophyta</taxon>
        <taxon>Tracheophyta</taxon>
        <taxon>Spermatophyta</taxon>
        <taxon>Magnoliopsida</taxon>
        <taxon>Ranunculales</taxon>
        <taxon>Menispermaceae</taxon>
        <taxon>Menispermoideae</taxon>
        <taxon>Cissampelideae</taxon>
        <taxon>Stephania</taxon>
    </lineage>
</organism>
<evidence type="ECO:0000313" key="1">
    <source>
        <dbReference type="EMBL" id="KAK9093046.1"/>
    </source>
</evidence>
<sequence>MLSLAKSSFQLIKRIYIKFNKEKAHQVIKNSNFNVTSLSRNVKISCLLCINNVIKDLTLVKVDMSVITV</sequence>
<dbReference type="EMBL" id="JBBNAF010000012">
    <property type="protein sequence ID" value="KAK9093046.1"/>
    <property type="molecule type" value="Genomic_DNA"/>
</dbReference>
<name>A0AAP0HQP4_9MAGN</name>
<dbReference type="AlphaFoldDB" id="A0AAP0HQP4"/>